<dbReference type="EMBL" id="BPLR01007982">
    <property type="protein sequence ID" value="GIY21188.1"/>
    <property type="molecule type" value="Genomic_DNA"/>
</dbReference>
<evidence type="ECO:0000313" key="2">
    <source>
        <dbReference type="Proteomes" id="UP001054945"/>
    </source>
</evidence>
<accession>A0AAV4RFU2</accession>
<organism evidence="1 2">
    <name type="scientific">Caerostris extrusa</name>
    <name type="common">Bark spider</name>
    <name type="synonym">Caerostris bankana</name>
    <dbReference type="NCBI Taxonomy" id="172846"/>
    <lineage>
        <taxon>Eukaryota</taxon>
        <taxon>Metazoa</taxon>
        <taxon>Ecdysozoa</taxon>
        <taxon>Arthropoda</taxon>
        <taxon>Chelicerata</taxon>
        <taxon>Arachnida</taxon>
        <taxon>Araneae</taxon>
        <taxon>Araneomorphae</taxon>
        <taxon>Entelegynae</taxon>
        <taxon>Araneoidea</taxon>
        <taxon>Araneidae</taxon>
        <taxon>Caerostris</taxon>
    </lineage>
</organism>
<sequence length="116" mass="13005">MKSGFSFSGGFLMTVKKNLGLLPIKDSAGNDRPFIAYINPEENKEIPFLNQGQRWTKDVCNSVKKAKGGQKMSAIVLRMPKWSKEDVCNSVKKAKGGQKMSAIVLRRPKMDKRCLQ</sequence>
<proteinExistence type="predicted"/>
<comment type="caution">
    <text evidence="1">The sequence shown here is derived from an EMBL/GenBank/DDBJ whole genome shotgun (WGS) entry which is preliminary data.</text>
</comment>
<name>A0AAV4RFU2_CAEEX</name>
<reference evidence="1 2" key="1">
    <citation type="submission" date="2021-06" db="EMBL/GenBank/DDBJ databases">
        <title>Caerostris extrusa draft genome.</title>
        <authorList>
            <person name="Kono N."/>
            <person name="Arakawa K."/>
        </authorList>
    </citation>
    <scope>NUCLEOTIDE SEQUENCE [LARGE SCALE GENOMIC DNA]</scope>
</reference>
<gene>
    <name evidence="1" type="ORF">CEXT_669361</name>
</gene>
<protein>
    <submittedName>
        <fullName evidence="1">Uncharacterized protein</fullName>
    </submittedName>
</protein>
<evidence type="ECO:0000313" key="1">
    <source>
        <dbReference type="EMBL" id="GIY21188.1"/>
    </source>
</evidence>
<dbReference type="AlphaFoldDB" id="A0AAV4RFU2"/>
<dbReference type="Proteomes" id="UP001054945">
    <property type="component" value="Unassembled WGS sequence"/>
</dbReference>
<keyword evidence="2" id="KW-1185">Reference proteome</keyword>